<organism evidence="1 2">
    <name type="scientific">Capsulimonas corticalis</name>
    <dbReference type="NCBI Taxonomy" id="2219043"/>
    <lineage>
        <taxon>Bacteria</taxon>
        <taxon>Bacillati</taxon>
        <taxon>Armatimonadota</taxon>
        <taxon>Armatimonadia</taxon>
        <taxon>Capsulimonadales</taxon>
        <taxon>Capsulimonadaceae</taxon>
        <taxon>Capsulimonas</taxon>
    </lineage>
</organism>
<dbReference type="OrthoDB" id="9810508at2"/>
<dbReference type="Proteomes" id="UP000287394">
    <property type="component" value="Chromosome"/>
</dbReference>
<keyword evidence="2" id="KW-1185">Reference proteome</keyword>
<dbReference type="SUPFAM" id="SSF69593">
    <property type="entry name" value="Glycerol-3-phosphate (1)-acyltransferase"/>
    <property type="match status" value="1"/>
</dbReference>
<dbReference type="EMBL" id="AP025739">
    <property type="protein sequence ID" value="BDI33052.1"/>
    <property type="molecule type" value="Genomic_DNA"/>
</dbReference>
<name>A0A402CP83_9BACT</name>
<accession>A0A402CP83</accession>
<proteinExistence type="predicted"/>
<protein>
    <submittedName>
        <fullName evidence="1">Uncharacterized protein</fullName>
    </submittedName>
</protein>
<evidence type="ECO:0000313" key="1">
    <source>
        <dbReference type="EMBL" id="BDI33052.1"/>
    </source>
</evidence>
<dbReference type="AlphaFoldDB" id="A0A402CP83"/>
<dbReference type="KEGG" id="ccot:CCAX7_51030"/>
<evidence type="ECO:0000313" key="2">
    <source>
        <dbReference type="Proteomes" id="UP000287394"/>
    </source>
</evidence>
<sequence>MKPRAFSLIIAILTWTVSRTVNLRFVREDQVEKIRRETGKGVILATWHGRTLLPITRFHRRGYWAMISTSRDGEYQYWIFKRFGFNIVRGSSSARGAVEATLKLIKALKGGGVLAHTPDGPRGPSRTAHTGTVYLAMKSGCPIIPVGIGASSCKLLSTWDRYMIPMPFSKAVMLYGDPMYIPADAKSEEEQQRWTDRLGEQIDMLEAEAERMVGRKIPTAQLTGTARR</sequence>
<gene>
    <name evidence="1" type="ORF">CCAX7_51030</name>
</gene>
<dbReference type="Pfam" id="PF04028">
    <property type="entry name" value="DUF374"/>
    <property type="match status" value="1"/>
</dbReference>
<dbReference type="CDD" id="cd07983">
    <property type="entry name" value="LPLAT_DUF374-like"/>
    <property type="match status" value="1"/>
</dbReference>
<dbReference type="InterPro" id="IPR007172">
    <property type="entry name" value="DUF374"/>
</dbReference>
<dbReference type="RefSeq" id="WP_119319276.1">
    <property type="nucleotide sequence ID" value="NZ_AP025739.1"/>
</dbReference>
<reference evidence="1 2" key="1">
    <citation type="journal article" date="2019" name="Int. J. Syst. Evol. Microbiol.">
        <title>Capsulimonas corticalis gen. nov., sp. nov., an aerobic capsulated bacterium, of a novel bacterial order, Capsulimonadales ord. nov., of the class Armatimonadia of the phylum Armatimonadetes.</title>
        <authorList>
            <person name="Li J."/>
            <person name="Kudo C."/>
            <person name="Tonouchi A."/>
        </authorList>
    </citation>
    <scope>NUCLEOTIDE SEQUENCE [LARGE SCALE GENOMIC DNA]</scope>
    <source>
        <strain evidence="1 2">AX-7</strain>
    </source>
</reference>